<feature type="compositionally biased region" description="Low complexity" evidence="4">
    <location>
        <begin position="37"/>
        <end position="54"/>
    </location>
</feature>
<dbReference type="SMART" id="SM00320">
    <property type="entry name" value="WD40"/>
    <property type="match status" value="3"/>
</dbReference>
<dbReference type="HOGENOM" id="CLU_322020_0_0_1"/>
<dbReference type="Gene3D" id="2.130.10.10">
    <property type="entry name" value="YVTN repeat-like/Quinoprotein amine dehydrogenase"/>
    <property type="match status" value="1"/>
</dbReference>
<feature type="compositionally biased region" description="Acidic residues" evidence="4">
    <location>
        <begin position="210"/>
        <end position="238"/>
    </location>
</feature>
<dbReference type="eggNOG" id="KOG1587">
    <property type="taxonomic scope" value="Eukaryota"/>
</dbReference>
<dbReference type="GO" id="GO:0045503">
    <property type="term" value="F:dynein light chain binding"/>
    <property type="evidence" value="ECO:0007669"/>
    <property type="project" value="InterPro"/>
</dbReference>
<feature type="repeat" description="WD" evidence="3">
    <location>
        <begin position="567"/>
        <end position="609"/>
    </location>
</feature>
<dbReference type="InterPro" id="IPR036322">
    <property type="entry name" value="WD40_repeat_dom_sf"/>
</dbReference>
<feature type="compositionally biased region" description="Pro residues" evidence="4">
    <location>
        <begin position="108"/>
        <end position="118"/>
    </location>
</feature>
<dbReference type="AlphaFoldDB" id="K3WT81"/>
<sequence length="900" mass="97697">MSEPKGPPALDDAGAARRASSKKASSKRPAGDALNGAAPPAYATATAAGPTMATSQLSTAPAAASPVPKLHDVPRIPIAEPKPALDAVAKGDGSEKPRASKKRTSTPPSGPVGTPPNPAGSTAGATSAGAPTVDATAAAKQETADTEREKKAVAVRREAKRQRAKEAEDAKRREELAKQAMEETKRQEEARLREERRKQELAALNANAEECQEEEDDAGGYDDDGFENYDDDFEDDDKPPEKNPGAKPQTKAKAKGGNNNNDALMPAEVKKIQQAMQAESKELSTSRPSSSSSKATSDSSHHNNNNNQDGAERKKSATTSIASSIAGLKQSLDPRAKRAKEILDARKFEVEKFNLFHQAPLSEQETYLSNLRRGQVRQVAIYTNDGAKSSATQTKYPAGVDQGMYFPDDIGLDSASSSASAAKRGDVGGNAYEDEANVTSTVRFFKFLENAAYVCELLAEGNAMAAEQELEENNKNNKKRFSVTRNTSLAQRQLFPNKQFDDPALESLLQGRELVAMRFSPCMSNIFITCYGVQELKSGEQQKAPLWSDKGISCVWDVNQPHQVLYVLKNEGSISTVCLSPNREVIALAGTEDGSIHVWDLRRQEPYRRPSSGNQMESIEVCSPTYSTCGVDYRTTSQHTSTIVAIEVIDRRHGNNNNANHNATAGGNFQFGSMDDRGIVIIWSLIEFEAGEDALITDKCVEIGGRVKMMVNTMIDTQQLYMVPKQPKVLQRTASSSSSGKTSNTATLPTAAVSKIGPIATVFKFLSHDPNQFVVGTRTGFVFRGHRFEKANASLRPQYRRDKGALASAGGVVCIDFHPFILEYFLVGYEDGCIWCVTGYEFLDTLEICQTTGICLSAWEEVPFGVSVSSLQWSTSRPGVFYASFSNAQVLVWDLTEQTT</sequence>
<dbReference type="InterPro" id="IPR042505">
    <property type="entry name" value="DYNC2I1"/>
</dbReference>
<dbReference type="GO" id="GO:0005929">
    <property type="term" value="C:cilium"/>
    <property type="evidence" value="ECO:0007669"/>
    <property type="project" value="GOC"/>
</dbReference>
<feature type="compositionally biased region" description="Low complexity" evidence="4">
    <location>
        <begin position="285"/>
        <end position="307"/>
    </location>
</feature>
<dbReference type="VEuPathDB" id="FungiDB:PYU1_G008159"/>
<organism evidence="5 6">
    <name type="scientific">Globisporangium ultimum (strain ATCC 200006 / CBS 805.95 / DAOM BR144)</name>
    <name type="common">Pythium ultimum</name>
    <dbReference type="NCBI Taxonomy" id="431595"/>
    <lineage>
        <taxon>Eukaryota</taxon>
        <taxon>Sar</taxon>
        <taxon>Stramenopiles</taxon>
        <taxon>Oomycota</taxon>
        <taxon>Peronosporomycetes</taxon>
        <taxon>Pythiales</taxon>
        <taxon>Pythiaceae</taxon>
        <taxon>Globisporangium</taxon>
    </lineage>
</organism>
<reference evidence="6" key="2">
    <citation type="submission" date="2010-04" db="EMBL/GenBank/DDBJ databases">
        <authorList>
            <person name="Buell R."/>
            <person name="Hamilton J."/>
            <person name="Hostetler J."/>
        </authorList>
    </citation>
    <scope>NUCLEOTIDE SEQUENCE [LARGE SCALE GENOMIC DNA]</scope>
    <source>
        <strain evidence="6">DAOM:BR144</strain>
    </source>
</reference>
<feature type="compositionally biased region" description="Low complexity" evidence="4">
    <location>
        <begin position="8"/>
        <end position="18"/>
    </location>
</feature>
<dbReference type="InterPro" id="IPR001680">
    <property type="entry name" value="WD40_rpt"/>
</dbReference>
<evidence type="ECO:0000256" key="4">
    <source>
        <dbReference type="SAM" id="MobiDB-lite"/>
    </source>
</evidence>
<dbReference type="PROSITE" id="PS00678">
    <property type="entry name" value="WD_REPEATS_1"/>
    <property type="match status" value="1"/>
</dbReference>
<keyword evidence="1 3" id="KW-0853">WD repeat</keyword>
<dbReference type="STRING" id="431595.K3WT81"/>
<accession>K3WT81</accession>
<feature type="compositionally biased region" description="Low complexity" evidence="4">
    <location>
        <begin position="119"/>
        <end position="139"/>
    </location>
</feature>
<evidence type="ECO:0000256" key="3">
    <source>
        <dbReference type="PROSITE-ProRule" id="PRU00221"/>
    </source>
</evidence>
<name>K3WT81_GLOUD</name>
<feature type="compositionally biased region" description="Basic and acidic residues" evidence="4">
    <location>
        <begin position="164"/>
        <end position="200"/>
    </location>
</feature>
<dbReference type="InParanoid" id="K3WT81"/>
<dbReference type="GO" id="GO:0005868">
    <property type="term" value="C:cytoplasmic dynein complex"/>
    <property type="evidence" value="ECO:0007669"/>
    <property type="project" value="InterPro"/>
</dbReference>
<feature type="compositionally biased region" description="Low complexity" evidence="4">
    <location>
        <begin position="317"/>
        <end position="326"/>
    </location>
</feature>
<dbReference type="SUPFAM" id="SSF50978">
    <property type="entry name" value="WD40 repeat-like"/>
    <property type="match status" value="1"/>
</dbReference>
<dbReference type="InterPro" id="IPR019775">
    <property type="entry name" value="WD40_repeat_CS"/>
</dbReference>
<dbReference type="OMA" id="ILNMWVV"/>
<evidence type="ECO:0000313" key="6">
    <source>
        <dbReference type="Proteomes" id="UP000019132"/>
    </source>
</evidence>
<feature type="region of interest" description="Disordered" evidence="4">
    <location>
        <begin position="1"/>
        <end position="335"/>
    </location>
</feature>
<dbReference type="InterPro" id="IPR015943">
    <property type="entry name" value="WD40/YVTN_repeat-like_dom_sf"/>
</dbReference>
<dbReference type="PANTHER" id="PTHR16022">
    <property type="entry name" value="WD REPEAT DOMAIN 60"/>
    <property type="match status" value="1"/>
</dbReference>
<dbReference type="EMBL" id="GL376619">
    <property type="status" value="NOT_ANNOTATED_CDS"/>
    <property type="molecule type" value="Genomic_DNA"/>
</dbReference>
<evidence type="ECO:0000256" key="2">
    <source>
        <dbReference type="ARBA" id="ARBA00022737"/>
    </source>
</evidence>
<dbReference type="PROSITE" id="PS50082">
    <property type="entry name" value="WD_REPEATS_2"/>
    <property type="match status" value="1"/>
</dbReference>
<dbReference type="GO" id="GO:0042073">
    <property type="term" value="P:intraciliary transport"/>
    <property type="evidence" value="ECO:0007669"/>
    <property type="project" value="InterPro"/>
</dbReference>
<keyword evidence="2" id="KW-0677">Repeat</keyword>
<reference evidence="6" key="1">
    <citation type="journal article" date="2010" name="Genome Biol.">
        <title>Genome sequence of the necrotrophic plant pathogen Pythium ultimum reveals original pathogenicity mechanisms and effector repertoire.</title>
        <authorList>
            <person name="Levesque C.A."/>
            <person name="Brouwer H."/>
            <person name="Cano L."/>
            <person name="Hamilton J.P."/>
            <person name="Holt C."/>
            <person name="Huitema E."/>
            <person name="Raffaele S."/>
            <person name="Robideau G.P."/>
            <person name="Thines M."/>
            <person name="Win J."/>
            <person name="Zerillo M.M."/>
            <person name="Beakes G.W."/>
            <person name="Boore J.L."/>
            <person name="Busam D."/>
            <person name="Dumas B."/>
            <person name="Ferriera S."/>
            <person name="Fuerstenberg S.I."/>
            <person name="Gachon C.M."/>
            <person name="Gaulin E."/>
            <person name="Govers F."/>
            <person name="Grenville-Briggs L."/>
            <person name="Horner N."/>
            <person name="Hostetler J."/>
            <person name="Jiang R.H."/>
            <person name="Johnson J."/>
            <person name="Krajaejun T."/>
            <person name="Lin H."/>
            <person name="Meijer H.J."/>
            <person name="Moore B."/>
            <person name="Morris P."/>
            <person name="Phuntmart V."/>
            <person name="Puiu D."/>
            <person name="Shetty J."/>
            <person name="Stajich J.E."/>
            <person name="Tripathy S."/>
            <person name="Wawra S."/>
            <person name="van West P."/>
            <person name="Whitty B.R."/>
            <person name="Coutinho P.M."/>
            <person name="Henrissat B."/>
            <person name="Martin F."/>
            <person name="Thomas P.D."/>
            <person name="Tyler B.M."/>
            <person name="De Vries R.P."/>
            <person name="Kamoun S."/>
            <person name="Yandell M."/>
            <person name="Tisserat N."/>
            <person name="Buell C.R."/>
        </authorList>
    </citation>
    <scope>NUCLEOTIDE SEQUENCE</scope>
    <source>
        <strain evidence="6">DAOM:BR144</strain>
    </source>
</reference>
<evidence type="ECO:0000256" key="1">
    <source>
        <dbReference type="ARBA" id="ARBA00022574"/>
    </source>
</evidence>
<dbReference type="GO" id="GO:0045504">
    <property type="term" value="F:dynein heavy chain binding"/>
    <property type="evidence" value="ECO:0007669"/>
    <property type="project" value="InterPro"/>
</dbReference>
<keyword evidence="6" id="KW-1185">Reference proteome</keyword>
<protein>
    <submittedName>
        <fullName evidence="5">Uncharacterized protein</fullName>
    </submittedName>
</protein>
<reference evidence="5" key="3">
    <citation type="submission" date="2015-02" db="UniProtKB">
        <authorList>
            <consortium name="EnsemblProtists"/>
        </authorList>
    </citation>
    <scope>IDENTIFICATION</scope>
    <source>
        <strain evidence="5">DAOM BR144</strain>
    </source>
</reference>
<dbReference type="PANTHER" id="PTHR16022:SF0">
    <property type="entry name" value="CYTOPLASMIC DYNEIN 2 INTERMEDIATE CHAIN 1"/>
    <property type="match status" value="1"/>
</dbReference>
<dbReference type="EnsemblProtists" id="PYU1_T008175">
    <property type="protein sequence ID" value="PYU1_T008175"/>
    <property type="gene ID" value="PYU1_G008159"/>
</dbReference>
<feature type="compositionally biased region" description="Basic and acidic residues" evidence="4">
    <location>
        <begin position="142"/>
        <end position="157"/>
    </location>
</feature>
<evidence type="ECO:0000313" key="5">
    <source>
        <dbReference type="EnsemblProtists" id="PYU1_T008175"/>
    </source>
</evidence>
<proteinExistence type="predicted"/>
<dbReference type="Proteomes" id="UP000019132">
    <property type="component" value="Unassembled WGS sequence"/>
</dbReference>